<dbReference type="Pfam" id="PF00717">
    <property type="entry name" value="Peptidase_S24"/>
    <property type="match status" value="1"/>
</dbReference>
<dbReference type="PANTHER" id="PTHR33516:SF2">
    <property type="entry name" value="LEXA REPRESSOR-RELATED"/>
    <property type="match status" value="1"/>
</dbReference>
<dbReference type="InterPro" id="IPR050077">
    <property type="entry name" value="LexA_repressor"/>
</dbReference>
<dbReference type="PROSITE" id="PS50943">
    <property type="entry name" value="HTH_CROC1"/>
    <property type="match status" value="1"/>
</dbReference>
<evidence type="ECO:0000256" key="7">
    <source>
        <dbReference type="RuleBase" id="RU003991"/>
    </source>
</evidence>
<dbReference type="InterPro" id="IPR006197">
    <property type="entry name" value="Peptidase_S24_LexA"/>
</dbReference>
<dbReference type="EMBL" id="JALBUS010000004">
    <property type="protein sequence ID" value="MDX8416989.1"/>
    <property type="molecule type" value="Genomic_DNA"/>
</dbReference>
<feature type="domain" description="HTH cro/C1-type" evidence="8">
    <location>
        <begin position="8"/>
        <end position="63"/>
    </location>
</feature>
<dbReference type="SMART" id="SM00530">
    <property type="entry name" value="HTH_XRE"/>
    <property type="match status" value="1"/>
</dbReference>
<dbReference type="InterPro" id="IPR001387">
    <property type="entry name" value="Cro/C1-type_HTH"/>
</dbReference>
<reference evidence="9 10" key="1">
    <citation type="submission" date="2022-03" db="EMBL/GenBank/DDBJ databases">
        <title>Novel taxa within the pig intestine.</title>
        <authorList>
            <person name="Wylensek D."/>
            <person name="Bishof K."/>
            <person name="Afrizal A."/>
            <person name="Clavel T."/>
        </authorList>
    </citation>
    <scope>NUCLEOTIDE SEQUENCE [LARGE SCALE GENOMIC DNA]</scope>
    <source>
        <strain evidence="9 10">Cla-KB-P134</strain>
    </source>
</reference>
<keyword evidence="5" id="KW-0234">DNA repair</keyword>
<proteinExistence type="inferred from homology"/>
<dbReference type="Gene3D" id="2.10.109.10">
    <property type="entry name" value="Umud Fragment, subunit A"/>
    <property type="match status" value="1"/>
</dbReference>
<dbReference type="SUPFAM" id="SSF47413">
    <property type="entry name" value="lambda repressor-like DNA-binding domains"/>
    <property type="match status" value="1"/>
</dbReference>
<dbReference type="InterPro" id="IPR015927">
    <property type="entry name" value="Peptidase_S24_S26A/B/C"/>
</dbReference>
<dbReference type="RefSeq" id="WP_320325301.1">
    <property type="nucleotide sequence ID" value="NZ_JALBUS010000004.1"/>
</dbReference>
<comment type="caution">
    <text evidence="9">The sequence shown here is derived from an EMBL/GenBank/DDBJ whole genome shotgun (WGS) entry which is preliminary data.</text>
</comment>
<gene>
    <name evidence="9" type="ORF">MOZ64_03915</name>
</gene>
<dbReference type="SUPFAM" id="SSF51306">
    <property type="entry name" value="LexA/Signal peptidase"/>
    <property type="match status" value="1"/>
</dbReference>
<keyword evidence="6" id="KW-0742">SOS response</keyword>
<evidence type="ECO:0000256" key="1">
    <source>
        <dbReference type="ARBA" id="ARBA00007484"/>
    </source>
</evidence>
<evidence type="ECO:0000256" key="3">
    <source>
        <dbReference type="ARBA" id="ARBA00022801"/>
    </source>
</evidence>
<dbReference type="InterPro" id="IPR039418">
    <property type="entry name" value="LexA-like"/>
</dbReference>
<dbReference type="PANTHER" id="PTHR33516">
    <property type="entry name" value="LEXA REPRESSOR"/>
    <property type="match status" value="1"/>
</dbReference>
<dbReference type="CDD" id="cd00093">
    <property type="entry name" value="HTH_XRE"/>
    <property type="match status" value="1"/>
</dbReference>
<dbReference type="Gene3D" id="1.10.260.40">
    <property type="entry name" value="lambda repressor-like DNA-binding domains"/>
    <property type="match status" value="1"/>
</dbReference>
<name>A0ABU4WK99_9FIRM</name>
<dbReference type="InterPro" id="IPR036286">
    <property type="entry name" value="LexA/Signal_pep-like_sf"/>
</dbReference>
<keyword evidence="4 7" id="KW-0068">Autocatalytic cleavage</keyword>
<keyword evidence="2" id="KW-0227">DNA damage</keyword>
<evidence type="ECO:0000256" key="5">
    <source>
        <dbReference type="ARBA" id="ARBA00023204"/>
    </source>
</evidence>
<keyword evidence="10" id="KW-1185">Reference proteome</keyword>
<evidence type="ECO:0000259" key="8">
    <source>
        <dbReference type="PROSITE" id="PS50943"/>
    </source>
</evidence>
<sequence length="208" mass="23461">MKTIQEKIKERRTQLGLSLEDVAQALGVNKSTVMRYESKSIEKMPINIIPPLAKILQCSPEYLMGWEETIDKESSAYQVSTQTLPILGSVACGEPIYCEENRESYVLKGTEIKADFCLRAQGDSMINARINDGDIVFIRKQDIVNNGEIAVVIIDDSATLKRFYYYKEKNMVILKPENPKYEDIILTGEALDNVRVLGKAVAFQSDVE</sequence>
<dbReference type="Proteomes" id="UP001285244">
    <property type="component" value="Unassembled WGS sequence"/>
</dbReference>
<dbReference type="Pfam" id="PF01381">
    <property type="entry name" value="HTH_3"/>
    <property type="match status" value="1"/>
</dbReference>
<dbReference type="InterPro" id="IPR010982">
    <property type="entry name" value="Lambda_DNA-bd_dom_sf"/>
</dbReference>
<dbReference type="CDD" id="cd06529">
    <property type="entry name" value="S24_LexA-like"/>
    <property type="match status" value="1"/>
</dbReference>
<comment type="similarity">
    <text evidence="1 7">Belongs to the peptidase S24 family.</text>
</comment>
<dbReference type="PRINTS" id="PR00726">
    <property type="entry name" value="LEXASERPTASE"/>
</dbReference>
<keyword evidence="3 7" id="KW-0378">Hydrolase</keyword>
<protein>
    <submittedName>
        <fullName evidence="9">Helix-turn-helix domain-containing protein</fullName>
    </submittedName>
</protein>
<evidence type="ECO:0000313" key="9">
    <source>
        <dbReference type="EMBL" id="MDX8416989.1"/>
    </source>
</evidence>
<evidence type="ECO:0000256" key="2">
    <source>
        <dbReference type="ARBA" id="ARBA00022763"/>
    </source>
</evidence>
<evidence type="ECO:0000256" key="6">
    <source>
        <dbReference type="ARBA" id="ARBA00023236"/>
    </source>
</evidence>
<accession>A0ABU4WK99</accession>
<evidence type="ECO:0000313" key="10">
    <source>
        <dbReference type="Proteomes" id="UP001285244"/>
    </source>
</evidence>
<organism evidence="9 10">
    <name type="scientific">Absicoccus intestinalis</name>
    <dbReference type="NCBI Taxonomy" id="2926319"/>
    <lineage>
        <taxon>Bacteria</taxon>
        <taxon>Bacillati</taxon>
        <taxon>Bacillota</taxon>
        <taxon>Erysipelotrichia</taxon>
        <taxon>Erysipelotrichales</taxon>
        <taxon>Erysipelotrichaceae</taxon>
        <taxon>Absicoccus</taxon>
    </lineage>
</organism>
<evidence type="ECO:0000256" key="4">
    <source>
        <dbReference type="ARBA" id="ARBA00022813"/>
    </source>
</evidence>